<dbReference type="GO" id="GO:0005856">
    <property type="term" value="C:cytoskeleton"/>
    <property type="evidence" value="ECO:0007669"/>
    <property type="project" value="TreeGrafter"/>
</dbReference>
<evidence type="ECO:0000256" key="2">
    <source>
        <dbReference type="SAM" id="MobiDB-lite"/>
    </source>
</evidence>
<comment type="caution">
    <text evidence="4">The sequence shown here is derived from an EMBL/GenBank/DDBJ whole genome shotgun (WGS) entry which is preliminary data.</text>
</comment>
<feature type="domain" description="Class II aldolase/adducin N-terminal" evidence="3">
    <location>
        <begin position="62"/>
        <end position="243"/>
    </location>
</feature>
<keyword evidence="5" id="KW-1185">Reference proteome</keyword>
<dbReference type="Pfam" id="PF00596">
    <property type="entry name" value="Aldolase_II"/>
    <property type="match status" value="1"/>
</dbReference>
<dbReference type="RefSeq" id="WP_179587448.1">
    <property type="nucleotide sequence ID" value="NZ_JACBYR010000001.1"/>
</dbReference>
<feature type="region of interest" description="Disordered" evidence="2">
    <location>
        <begin position="1"/>
        <end position="37"/>
    </location>
</feature>
<evidence type="ECO:0000259" key="3">
    <source>
        <dbReference type="SMART" id="SM01007"/>
    </source>
</evidence>
<protein>
    <submittedName>
        <fullName evidence="4">Ribulose-5-phosphate 4-epimerase/fuculose-1-phosphate aldolase</fullName>
    </submittedName>
</protein>
<dbReference type="SMART" id="SM01007">
    <property type="entry name" value="Aldolase_II"/>
    <property type="match status" value="1"/>
</dbReference>
<dbReference type="AlphaFoldDB" id="A0A7Y9IV70"/>
<dbReference type="Proteomes" id="UP000542125">
    <property type="component" value="Unassembled WGS sequence"/>
</dbReference>
<evidence type="ECO:0000313" key="4">
    <source>
        <dbReference type="EMBL" id="NYE83666.1"/>
    </source>
</evidence>
<name>A0A7Y9IV70_9BURK</name>
<feature type="compositionally biased region" description="Low complexity" evidence="2">
    <location>
        <begin position="1"/>
        <end position="13"/>
    </location>
</feature>
<comment type="similarity">
    <text evidence="1">Belongs to the aldolase class II family.</text>
</comment>
<gene>
    <name evidence="4" type="ORF">FHW18_002937</name>
</gene>
<dbReference type="PANTHER" id="PTHR10672:SF3">
    <property type="entry name" value="PROTEIN HU-LI TAI SHAO"/>
    <property type="match status" value="1"/>
</dbReference>
<proteinExistence type="inferred from homology"/>
<organism evidence="4 5">
    <name type="scientific">Pigmentiphaga litoralis</name>
    <dbReference type="NCBI Taxonomy" id="516702"/>
    <lineage>
        <taxon>Bacteria</taxon>
        <taxon>Pseudomonadati</taxon>
        <taxon>Pseudomonadota</taxon>
        <taxon>Betaproteobacteria</taxon>
        <taxon>Burkholderiales</taxon>
        <taxon>Alcaligenaceae</taxon>
        <taxon>Pigmentiphaga</taxon>
    </lineage>
</organism>
<accession>A0A7Y9IV70</accession>
<dbReference type="InterPro" id="IPR036409">
    <property type="entry name" value="Aldolase_II/adducin_N_sf"/>
</dbReference>
<reference evidence="4 5" key="1">
    <citation type="submission" date="2020-07" db="EMBL/GenBank/DDBJ databases">
        <title>Genomic Encyclopedia of Type Strains, Phase IV (KMG-V): Genome sequencing to study the core and pangenomes of soil and plant-associated prokaryotes.</title>
        <authorList>
            <person name="Whitman W."/>
        </authorList>
    </citation>
    <scope>NUCLEOTIDE SEQUENCE [LARGE SCALE GENOMIC DNA]</scope>
    <source>
        <strain evidence="4 5">SAS40</strain>
    </source>
</reference>
<evidence type="ECO:0000313" key="5">
    <source>
        <dbReference type="Proteomes" id="UP000542125"/>
    </source>
</evidence>
<evidence type="ECO:0000256" key="1">
    <source>
        <dbReference type="ARBA" id="ARBA00037961"/>
    </source>
</evidence>
<dbReference type="InterPro" id="IPR051017">
    <property type="entry name" value="Aldolase-II_Adducin_sf"/>
</dbReference>
<dbReference type="Gene3D" id="3.40.225.10">
    <property type="entry name" value="Class II aldolase/adducin N-terminal domain"/>
    <property type="match status" value="1"/>
</dbReference>
<dbReference type="InterPro" id="IPR001303">
    <property type="entry name" value="Aldolase_II/adducin_N"/>
</dbReference>
<dbReference type="EMBL" id="JACBYR010000001">
    <property type="protein sequence ID" value="NYE83666.1"/>
    <property type="molecule type" value="Genomic_DNA"/>
</dbReference>
<dbReference type="NCBIfam" id="NF005451">
    <property type="entry name" value="PRK07044.1"/>
    <property type="match status" value="1"/>
</dbReference>
<dbReference type="PANTHER" id="PTHR10672">
    <property type="entry name" value="ADDUCIN"/>
    <property type="match status" value="1"/>
</dbReference>
<dbReference type="SUPFAM" id="SSF53639">
    <property type="entry name" value="AraD/HMP-PK domain-like"/>
    <property type="match status" value="1"/>
</dbReference>
<dbReference type="GO" id="GO:0051015">
    <property type="term" value="F:actin filament binding"/>
    <property type="evidence" value="ECO:0007669"/>
    <property type="project" value="TreeGrafter"/>
</dbReference>
<sequence>MTSPLTSSTIPSIKPLSARPSVVSPAPRSGSTYPSAARALSTSAGASSLREQVSDAEWQARVDLAACYRLAVQFRWTDHIYTHFSARVPGDADHFLINPFGYTFDEVTASNLVKVDLDGNIVTDIAGVGINNAGYIIHSAIHAGKPEYTCVLHTHTPAGIAVSAQRDGLLMLSQHAARFFNRVAYHDYEGFAVDVDERQRLVADLGDHRVMVLRNHGLLAAGTSIPEAFQELHFIERACAAQLAAQSAGVPLLIIPDTQAEEAAQFIEGSRHSGRIERHWNALIRQLDRETTAYRD</sequence>